<reference evidence="2" key="1">
    <citation type="submission" date="2022-11" db="UniProtKB">
        <authorList>
            <consortium name="WormBaseParasite"/>
        </authorList>
    </citation>
    <scope>IDENTIFICATION</scope>
</reference>
<evidence type="ECO:0000313" key="2">
    <source>
        <dbReference type="WBParaSite" id="ES5_v2.g20417.t1"/>
    </source>
</evidence>
<dbReference type="WBParaSite" id="ES5_v2.g20417.t1">
    <property type="protein sequence ID" value="ES5_v2.g20417.t1"/>
    <property type="gene ID" value="ES5_v2.g20417"/>
</dbReference>
<organism evidence="1 2">
    <name type="scientific">Panagrolaimus sp. ES5</name>
    <dbReference type="NCBI Taxonomy" id="591445"/>
    <lineage>
        <taxon>Eukaryota</taxon>
        <taxon>Metazoa</taxon>
        <taxon>Ecdysozoa</taxon>
        <taxon>Nematoda</taxon>
        <taxon>Chromadorea</taxon>
        <taxon>Rhabditida</taxon>
        <taxon>Tylenchina</taxon>
        <taxon>Panagrolaimomorpha</taxon>
        <taxon>Panagrolaimoidea</taxon>
        <taxon>Panagrolaimidae</taxon>
        <taxon>Panagrolaimus</taxon>
    </lineage>
</organism>
<protein>
    <submittedName>
        <fullName evidence="2">Uncharacterized protein</fullName>
    </submittedName>
</protein>
<name>A0AC34FSH7_9BILA</name>
<proteinExistence type="predicted"/>
<accession>A0AC34FSH7</accession>
<dbReference type="Proteomes" id="UP000887579">
    <property type="component" value="Unplaced"/>
</dbReference>
<sequence length="205" mass="23180">MAPYPNQEELRAGFDLSLLLFLGLAFVVLFVAQINFYTPTTFATICEKNVSNMKGTGSRYGAQQNGIHGSDSNYSHEQENDTFDDNFSRKKEEDGKCYEQLAFPLIATFAMLSNIAFAALLGFATFKIYQTAKLLYTTKYELEITDIERANLEKDCKGNLGFKNTLFIFSAFAIFGFIILFASLCCQGFHFYIAKFYLSYPLSLI</sequence>
<evidence type="ECO:0000313" key="1">
    <source>
        <dbReference type="Proteomes" id="UP000887579"/>
    </source>
</evidence>